<name>A0A0L0UYR5_9BASI</name>
<dbReference type="Proteomes" id="UP000054564">
    <property type="component" value="Unassembled WGS sequence"/>
</dbReference>
<dbReference type="EMBL" id="AJIL01000173">
    <property type="protein sequence ID" value="KNE92165.1"/>
    <property type="molecule type" value="Genomic_DNA"/>
</dbReference>
<keyword evidence="2" id="KW-1185">Reference proteome</keyword>
<dbReference type="AlphaFoldDB" id="A0A0L0UYR5"/>
<proteinExistence type="predicted"/>
<dbReference type="STRING" id="1165861.A0A0L0UYR5"/>
<accession>A0A0L0UYR5</accession>
<sequence>MALTSLTAAKLERAFKGVAGLPSSVFKLWSNHSLFNNSTAALPANLNPDGTWKEDVPVYESLFPPGGAKKSSLKNNSDCLAFYCHGDIAETSTQETSSNLLIEQLTPIEKKWEEAWDHLDRVQDLKPSRVPL</sequence>
<reference evidence="2" key="1">
    <citation type="submission" date="2014-03" db="EMBL/GenBank/DDBJ databases">
        <title>The Genome Sequence of Puccinia striiformis f. sp. tritici PST-78.</title>
        <authorList>
            <consortium name="The Broad Institute Genome Sequencing Platform"/>
            <person name="Cuomo C."/>
            <person name="Hulbert S."/>
            <person name="Chen X."/>
            <person name="Walker B."/>
            <person name="Young S.K."/>
            <person name="Zeng Q."/>
            <person name="Gargeya S."/>
            <person name="Fitzgerald M."/>
            <person name="Haas B."/>
            <person name="Abouelleil A."/>
            <person name="Alvarado L."/>
            <person name="Arachchi H.M."/>
            <person name="Berlin A.M."/>
            <person name="Chapman S.B."/>
            <person name="Goldberg J."/>
            <person name="Griggs A."/>
            <person name="Gujja S."/>
            <person name="Hansen M."/>
            <person name="Howarth C."/>
            <person name="Imamovic A."/>
            <person name="Larimer J."/>
            <person name="McCowan C."/>
            <person name="Montmayeur A."/>
            <person name="Murphy C."/>
            <person name="Neiman D."/>
            <person name="Pearson M."/>
            <person name="Priest M."/>
            <person name="Roberts A."/>
            <person name="Saif S."/>
            <person name="Shea T."/>
            <person name="Sisk P."/>
            <person name="Sykes S."/>
            <person name="Wortman J."/>
            <person name="Nusbaum C."/>
            <person name="Birren B."/>
        </authorList>
    </citation>
    <scope>NUCLEOTIDE SEQUENCE [LARGE SCALE GENOMIC DNA]</scope>
    <source>
        <strain evidence="2">race PST-78</strain>
    </source>
</reference>
<evidence type="ECO:0000313" key="2">
    <source>
        <dbReference type="Proteomes" id="UP000054564"/>
    </source>
</evidence>
<protein>
    <submittedName>
        <fullName evidence="1">Uncharacterized protein</fullName>
    </submittedName>
</protein>
<gene>
    <name evidence="1" type="ORF">PSTG_14457</name>
</gene>
<evidence type="ECO:0000313" key="1">
    <source>
        <dbReference type="EMBL" id="KNE92165.1"/>
    </source>
</evidence>
<organism evidence="1 2">
    <name type="scientific">Puccinia striiformis f. sp. tritici PST-78</name>
    <dbReference type="NCBI Taxonomy" id="1165861"/>
    <lineage>
        <taxon>Eukaryota</taxon>
        <taxon>Fungi</taxon>
        <taxon>Dikarya</taxon>
        <taxon>Basidiomycota</taxon>
        <taxon>Pucciniomycotina</taxon>
        <taxon>Pucciniomycetes</taxon>
        <taxon>Pucciniales</taxon>
        <taxon>Pucciniaceae</taxon>
        <taxon>Puccinia</taxon>
    </lineage>
</organism>
<comment type="caution">
    <text evidence="1">The sequence shown here is derived from an EMBL/GenBank/DDBJ whole genome shotgun (WGS) entry which is preliminary data.</text>
</comment>